<accession>A0A402DTL0</accession>
<comment type="caution">
    <text evidence="1">The sequence shown here is derived from an EMBL/GenBank/DDBJ whole genome shotgun (WGS) entry which is preliminary data.</text>
</comment>
<dbReference type="RefSeq" id="WP_130782089.1">
    <property type="nucleotide sequence ID" value="NZ_BIMR01000214.1"/>
</dbReference>
<dbReference type="OrthoDB" id="4828144at2"/>
<organism evidence="1 2">
    <name type="scientific">Cellulomonas biazotea</name>
    <dbReference type="NCBI Taxonomy" id="1709"/>
    <lineage>
        <taxon>Bacteria</taxon>
        <taxon>Bacillati</taxon>
        <taxon>Actinomycetota</taxon>
        <taxon>Actinomycetes</taxon>
        <taxon>Micrococcales</taxon>
        <taxon>Cellulomonadaceae</taxon>
        <taxon>Cellulomonas</taxon>
    </lineage>
</organism>
<dbReference type="Proteomes" id="UP000289954">
    <property type="component" value="Unassembled WGS sequence"/>
</dbReference>
<dbReference type="AlphaFoldDB" id="A0A402DTL0"/>
<keyword evidence="2" id="KW-1185">Reference proteome</keyword>
<dbReference type="Gene3D" id="3.30.160.240">
    <property type="entry name" value="Rv1738"/>
    <property type="match status" value="1"/>
</dbReference>
<proteinExistence type="predicted"/>
<protein>
    <recommendedName>
        <fullName evidence="3">DUF1876 domain-containing protein</fullName>
    </recommendedName>
</protein>
<reference evidence="1 2" key="1">
    <citation type="submission" date="2019-01" db="EMBL/GenBank/DDBJ databases">
        <title>Draft genome sequence of Cellulomonas takizawaensis strain TKZ-21.</title>
        <authorList>
            <person name="Yamamura H."/>
            <person name="Hayashi T."/>
            <person name="Hamada M."/>
            <person name="Serisawa Y."/>
            <person name="Matsuyama K."/>
            <person name="Nakagawa Y."/>
            <person name="Otoguro M."/>
            <person name="Yanagida F."/>
            <person name="Hayakawa M."/>
        </authorList>
    </citation>
    <scope>NUCLEOTIDE SEQUENCE [LARGE SCALE GENOMIC DNA]</scope>
    <source>
        <strain evidence="1 2">NBRC12680</strain>
    </source>
</reference>
<gene>
    <name evidence="1" type="ORF">CBZ_25370</name>
</gene>
<dbReference type="EMBL" id="BIMR01000214">
    <property type="protein sequence ID" value="GCE77481.1"/>
    <property type="molecule type" value="Genomic_DNA"/>
</dbReference>
<evidence type="ECO:0000313" key="1">
    <source>
        <dbReference type="EMBL" id="GCE77481.1"/>
    </source>
</evidence>
<name>A0A402DTL0_9CELL</name>
<dbReference type="InterPro" id="IPR038070">
    <property type="entry name" value="Rv2632c-like_sf"/>
</dbReference>
<evidence type="ECO:0008006" key="3">
    <source>
        <dbReference type="Google" id="ProtNLM"/>
    </source>
</evidence>
<evidence type="ECO:0000313" key="2">
    <source>
        <dbReference type="Proteomes" id="UP000289954"/>
    </source>
</evidence>
<sequence length="99" mass="10240">MARTWDVTVYVFASHDAAGHDDVTKAHAVLATSGGATVDGYGRADDDETRAARCAAAPDDHAVAAAAGALRDLARRLLGEAEDLAGTEPDEPARARRPA</sequence>